<dbReference type="SUPFAM" id="SSF53901">
    <property type="entry name" value="Thiolase-like"/>
    <property type="match status" value="1"/>
</dbReference>
<dbReference type="InterPro" id="IPR016039">
    <property type="entry name" value="Thiolase-like"/>
</dbReference>
<proteinExistence type="predicted"/>
<organism evidence="1 2">
    <name type="scientific">Amycolatopsis lexingtonensis</name>
    <dbReference type="NCBI Taxonomy" id="218822"/>
    <lineage>
        <taxon>Bacteria</taxon>
        <taxon>Bacillati</taxon>
        <taxon>Actinomycetota</taxon>
        <taxon>Actinomycetes</taxon>
        <taxon>Pseudonocardiales</taxon>
        <taxon>Pseudonocardiaceae</taxon>
        <taxon>Amycolatopsis</taxon>
    </lineage>
</organism>
<evidence type="ECO:0000313" key="1">
    <source>
        <dbReference type="EMBL" id="MBE1501818.1"/>
    </source>
</evidence>
<dbReference type="EMBL" id="JADBEG010000001">
    <property type="protein sequence ID" value="MBE1501818.1"/>
    <property type="molecule type" value="Genomic_DNA"/>
</dbReference>
<keyword evidence="2" id="KW-1185">Reference proteome</keyword>
<sequence length="264" mass="26913">MSAPAVETTAHRLVAAAFLAPAGTGPDGAAGEPVKLPKVPGFVESSFSPLVRAVVAQCLAGVTGGEPLGAEGARTALVLATTFGDAATADLGSKLLAAGQVANPLLFYQSVPTTILGVVARDFGITGPTMCFSARHDLRGEALDLVDLLLADGEVDQVLLVGADLGADARARRVAEELAPLPLAQADTAVAFLFRRGGQLSETAHSIVDGGKRPEFGALAGLVELYAAAVAATNRILSVPLETAWGRRSLDLLLDNETGGVEQP</sequence>
<name>A0ABR9IF63_9PSEU</name>
<reference evidence="1 2" key="1">
    <citation type="submission" date="2020-10" db="EMBL/GenBank/DDBJ databases">
        <title>Sequencing the genomes of 1000 actinobacteria strains.</title>
        <authorList>
            <person name="Klenk H.-P."/>
        </authorList>
    </citation>
    <scope>NUCLEOTIDE SEQUENCE [LARGE SCALE GENOMIC DNA]</scope>
    <source>
        <strain evidence="1 2">DSM 44653</strain>
    </source>
</reference>
<protein>
    <recommendedName>
        <fullName evidence="3">Beta-ketoacyl synthase N-terminal domain-containing protein</fullName>
    </recommendedName>
</protein>
<evidence type="ECO:0008006" key="3">
    <source>
        <dbReference type="Google" id="ProtNLM"/>
    </source>
</evidence>
<comment type="caution">
    <text evidence="1">The sequence shown here is derived from an EMBL/GenBank/DDBJ whole genome shotgun (WGS) entry which is preliminary data.</text>
</comment>
<gene>
    <name evidence="1" type="ORF">H4696_008918</name>
</gene>
<accession>A0ABR9IF63</accession>
<evidence type="ECO:0000313" key="2">
    <source>
        <dbReference type="Proteomes" id="UP000631670"/>
    </source>
</evidence>
<dbReference type="Gene3D" id="3.40.47.10">
    <property type="match status" value="1"/>
</dbReference>
<dbReference type="Proteomes" id="UP000631670">
    <property type="component" value="Unassembled WGS sequence"/>
</dbReference>
<dbReference type="RefSeq" id="WP_192782880.1">
    <property type="nucleotide sequence ID" value="NZ_JADBEG010000001.1"/>
</dbReference>